<dbReference type="InterPro" id="IPR043502">
    <property type="entry name" value="DNA/RNA_pol_sf"/>
</dbReference>
<evidence type="ECO:0000259" key="1">
    <source>
        <dbReference type="Pfam" id="PF00078"/>
    </source>
</evidence>
<dbReference type="EMBL" id="AVOT02006320">
    <property type="protein sequence ID" value="MBW0481273.1"/>
    <property type="molecule type" value="Genomic_DNA"/>
</dbReference>
<name>A0A9Q3CE06_9BASI</name>
<dbReference type="CDD" id="cd01647">
    <property type="entry name" value="RT_LTR"/>
    <property type="match status" value="1"/>
</dbReference>
<dbReference type="Pfam" id="PF00078">
    <property type="entry name" value="RVT_1"/>
    <property type="match status" value="1"/>
</dbReference>
<evidence type="ECO:0000313" key="3">
    <source>
        <dbReference type="Proteomes" id="UP000765509"/>
    </source>
</evidence>
<dbReference type="PANTHER" id="PTHR24559">
    <property type="entry name" value="TRANSPOSON TY3-I GAG-POL POLYPROTEIN"/>
    <property type="match status" value="1"/>
</dbReference>
<dbReference type="Proteomes" id="UP000765509">
    <property type="component" value="Unassembled WGS sequence"/>
</dbReference>
<dbReference type="OrthoDB" id="3250101at2759"/>
<gene>
    <name evidence="2" type="ORF">O181_020988</name>
</gene>
<sequence>MSELPENIPLVVLASSESPSLFVTHHTKYMVELSSFPSFEWDFLVIDTPKGEDLILGFDLLNCFNPSIDWRKGLITFNFDHKNYDYPSISFRNEFPFSNTCTALVGCSRTSSFPNYVHIPSPNSPWLLLLSRDAVFNEIKYVGEYNSISSLYLLHGNVDLPPSSYHYSLEGSWDEEEEPEEIKAVMQVVPSASHQYLNAFSKLKEEKLPPHHACDHHIELAVILLPVGVISSCANKESETLNSYISKNLNKGFILPRSSPTGANVLFFKNKDGGLCLFIEYHKLNAVTRKNKYLFPPVTQLLTVFSGSFIFSNICLSGLYKLLRIKVVDEHLTAFRTKYGIYEYLVMPFGLTNAPTSFQNLVNDILSYIIYCHFVVYLD</sequence>
<dbReference type="Gene3D" id="2.40.70.10">
    <property type="entry name" value="Acid Proteases"/>
    <property type="match status" value="1"/>
</dbReference>
<dbReference type="InterPro" id="IPR000477">
    <property type="entry name" value="RT_dom"/>
</dbReference>
<dbReference type="SUPFAM" id="SSF56672">
    <property type="entry name" value="DNA/RNA polymerases"/>
    <property type="match status" value="1"/>
</dbReference>
<keyword evidence="3" id="KW-1185">Reference proteome</keyword>
<comment type="caution">
    <text evidence="2">The sequence shown here is derived from an EMBL/GenBank/DDBJ whole genome shotgun (WGS) entry which is preliminary data.</text>
</comment>
<feature type="domain" description="Reverse transcriptase" evidence="1">
    <location>
        <begin position="290"/>
        <end position="379"/>
    </location>
</feature>
<dbReference type="InterPro" id="IPR021109">
    <property type="entry name" value="Peptidase_aspartic_dom_sf"/>
</dbReference>
<organism evidence="2 3">
    <name type="scientific">Austropuccinia psidii MF-1</name>
    <dbReference type="NCBI Taxonomy" id="1389203"/>
    <lineage>
        <taxon>Eukaryota</taxon>
        <taxon>Fungi</taxon>
        <taxon>Dikarya</taxon>
        <taxon>Basidiomycota</taxon>
        <taxon>Pucciniomycotina</taxon>
        <taxon>Pucciniomycetes</taxon>
        <taxon>Pucciniales</taxon>
        <taxon>Sphaerophragmiaceae</taxon>
        <taxon>Austropuccinia</taxon>
    </lineage>
</organism>
<dbReference type="AlphaFoldDB" id="A0A9Q3CE06"/>
<evidence type="ECO:0000313" key="2">
    <source>
        <dbReference type="EMBL" id="MBW0481273.1"/>
    </source>
</evidence>
<dbReference type="InterPro" id="IPR053134">
    <property type="entry name" value="RNA-dir_DNA_polymerase"/>
</dbReference>
<accession>A0A9Q3CE06</accession>
<protein>
    <recommendedName>
        <fullName evidence="1">Reverse transcriptase domain-containing protein</fullName>
    </recommendedName>
</protein>
<dbReference type="Gene3D" id="3.10.10.10">
    <property type="entry name" value="HIV Type 1 Reverse Transcriptase, subunit A, domain 1"/>
    <property type="match status" value="1"/>
</dbReference>
<proteinExistence type="predicted"/>
<dbReference type="PANTHER" id="PTHR24559:SF440">
    <property type="entry name" value="RIBONUCLEASE H"/>
    <property type="match status" value="1"/>
</dbReference>
<reference evidence="2" key="1">
    <citation type="submission" date="2021-03" db="EMBL/GenBank/DDBJ databases">
        <title>Draft genome sequence of rust myrtle Austropuccinia psidii MF-1, a brazilian biotype.</title>
        <authorList>
            <person name="Quecine M.C."/>
            <person name="Pachon D.M.R."/>
            <person name="Bonatelli M.L."/>
            <person name="Correr F.H."/>
            <person name="Franceschini L.M."/>
            <person name="Leite T.F."/>
            <person name="Margarido G.R.A."/>
            <person name="Almeida C.A."/>
            <person name="Ferrarezi J.A."/>
            <person name="Labate C.A."/>
        </authorList>
    </citation>
    <scope>NUCLEOTIDE SEQUENCE</scope>
    <source>
        <strain evidence="2">MF-1</strain>
    </source>
</reference>